<dbReference type="AlphaFoldDB" id="A0A7W5H338"/>
<feature type="signal peptide" evidence="1">
    <location>
        <begin position="1"/>
        <end position="20"/>
    </location>
</feature>
<reference evidence="2 3" key="1">
    <citation type="submission" date="2020-08" db="EMBL/GenBank/DDBJ databases">
        <title>Genomic Encyclopedia of Type Strains, Phase IV (KMG-IV): sequencing the most valuable type-strain genomes for metagenomic binning, comparative biology and taxonomic classification.</title>
        <authorList>
            <person name="Goeker M."/>
        </authorList>
    </citation>
    <scope>NUCLEOTIDE SEQUENCE [LARGE SCALE GENOMIC DNA]</scope>
    <source>
        <strain evidence="2 3">DSM 27471</strain>
    </source>
</reference>
<evidence type="ECO:0000313" key="3">
    <source>
        <dbReference type="Proteomes" id="UP000544222"/>
    </source>
</evidence>
<keyword evidence="3" id="KW-1185">Reference proteome</keyword>
<evidence type="ECO:0000313" key="2">
    <source>
        <dbReference type="EMBL" id="MBB3188091.1"/>
    </source>
</evidence>
<accession>A0A7W5H338</accession>
<dbReference type="RefSeq" id="WP_183413882.1">
    <property type="nucleotide sequence ID" value="NZ_JACHYB010000002.1"/>
</dbReference>
<organism evidence="2 3">
    <name type="scientific">Microbacter margulisiae</name>
    <dbReference type="NCBI Taxonomy" id="1350067"/>
    <lineage>
        <taxon>Bacteria</taxon>
        <taxon>Pseudomonadati</taxon>
        <taxon>Bacteroidota</taxon>
        <taxon>Bacteroidia</taxon>
        <taxon>Bacteroidales</taxon>
        <taxon>Porphyromonadaceae</taxon>
        <taxon>Microbacter</taxon>
    </lineage>
</organism>
<evidence type="ECO:0000256" key="1">
    <source>
        <dbReference type="SAM" id="SignalP"/>
    </source>
</evidence>
<sequence length="720" mass="81295">MKAFWILSVIFLLQSMNLMAVNSSDMPVNVSVDASSGEYTVFAPMRNWTFQGTIGQPMSDVTFLQGQDSIGHYKMVSFKWKNQVNYIGTIRWYPSLPIVMFTLTLPHGAKRPIVSFPDFTSLPDSLYSFSYKNDVFAAPIFSLEQTSTPWLFFDAQDNAYVISPASDFIVAKLTGDGRTNITSGLNPEITQFPSGFSHSTILVIDRGIRHTWNVWGKALRTIYHKKRPANDQGALLNRFGYWTDNGADYYYQYDPQKGYAGTLLALQQRYKQEGIPLGYMQLDSWWYEKSIYDPDGRPDADHKNPSLPSGAWNRYGGLMEYTADPFLFPHGLSAFQKALGLPLVTHNRWIDPRSPYHLHYTISGYAAIDPQYWKDRMGYLKQAGVICYEQDWLNYIYDKSPEMISTLSVGNRFTDNMAHAAQNDGITLQYCMAMPRFFLQGVQYNNLTTIRTSNDRFEPKKWKWFIFTSQLAYEMGIWPWCDVFKSQETDNMIVSVLSAGPVGIGDAIGKEDKANIMLACRADGVLVKPDIPLLPLDSDYIQIARGEKAPLLAYTYTQHDKIRTGYVLAFADGIMTSRTIAFRPSELGFKGRIAVFDPSRHVVELLSSDDLFHSMLPPANYTYYIVAPVTQSGIAFFGDAGKIASTGKKRIASILSMHHQLQVKVIFAGERTIVLRGYSEHPFKVSRGILSLNASTHLFTLSLNAPSHGDSVIVNFLSNQ</sequence>
<keyword evidence="1" id="KW-0732">Signal</keyword>
<feature type="chain" id="PRO_5030791336" evidence="1">
    <location>
        <begin position="21"/>
        <end position="720"/>
    </location>
</feature>
<name>A0A7W5H338_9PORP</name>
<proteinExistence type="predicted"/>
<gene>
    <name evidence="2" type="ORF">FHX64_002289</name>
</gene>
<comment type="caution">
    <text evidence="2">The sequence shown here is derived from an EMBL/GenBank/DDBJ whole genome shotgun (WGS) entry which is preliminary data.</text>
</comment>
<protein>
    <submittedName>
        <fullName evidence="2">Uncharacterized protein</fullName>
    </submittedName>
</protein>
<dbReference type="EMBL" id="JACHYB010000002">
    <property type="protein sequence ID" value="MBB3188091.1"/>
    <property type="molecule type" value="Genomic_DNA"/>
</dbReference>
<dbReference type="Proteomes" id="UP000544222">
    <property type="component" value="Unassembled WGS sequence"/>
</dbReference>